<proteinExistence type="predicted"/>
<protein>
    <submittedName>
        <fullName evidence="1">Ski complex subunit Rec14</fullName>
    </submittedName>
</protein>
<reference evidence="1" key="1">
    <citation type="submission" date="2022-07" db="EMBL/GenBank/DDBJ databases">
        <title>Phylogenomic reconstructions and comparative analyses of Kickxellomycotina fungi.</title>
        <authorList>
            <person name="Reynolds N.K."/>
            <person name="Stajich J.E."/>
            <person name="Barry K."/>
            <person name="Grigoriev I.V."/>
            <person name="Crous P."/>
            <person name="Smith M.E."/>
        </authorList>
    </citation>
    <scope>NUCLEOTIDE SEQUENCE</scope>
    <source>
        <strain evidence="1">BCRC 34780</strain>
    </source>
</reference>
<comment type="caution">
    <text evidence="1">The sequence shown here is derived from an EMBL/GenBank/DDBJ whole genome shotgun (WGS) entry which is preliminary data.</text>
</comment>
<evidence type="ECO:0000313" key="2">
    <source>
        <dbReference type="Proteomes" id="UP001140087"/>
    </source>
</evidence>
<name>A0ACC1L8F6_9FUNG</name>
<keyword evidence="2" id="KW-1185">Reference proteome</keyword>
<organism evidence="1 2">
    <name type="scientific">Coemansia helicoidea</name>
    <dbReference type="NCBI Taxonomy" id="1286919"/>
    <lineage>
        <taxon>Eukaryota</taxon>
        <taxon>Fungi</taxon>
        <taxon>Fungi incertae sedis</taxon>
        <taxon>Zoopagomycota</taxon>
        <taxon>Kickxellomycotina</taxon>
        <taxon>Kickxellomycetes</taxon>
        <taxon>Kickxellales</taxon>
        <taxon>Kickxellaceae</taxon>
        <taxon>Coemansia</taxon>
    </lineage>
</organism>
<accession>A0ACC1L8F6</accession>
<feature type="non-terminal residue" evidence="1">
    <location>
        <position position="135"/>
    </location>
</feature>
<sequence length="135" mass="14064">MAAALYTASATIAEAHEDDIWHACWVPGKHQLASAGSDETVKIWDAQSGECVSTLKDGDHAITSLDIDPQGAQALTASMDHKLRVWDLGSGQEGARPAQVIDAGPINAWKARLVRRRGGEGAGDAGPLIAASSGH</sequence>
<gene>
    <name evidence="1" type="primary">rec14</name>
    <name evidence="1" type="ORF">H4R21_002012</name>
</gene>
<evidence type="ECO:0000313" key="1">
    <source>
        <dbReference type="EMBL" id="KAJ2803508.1"/>
    </source>
</evidence>
<dbReference type="Proteomes" id="UP001140087">
    <property type="component" value="Unassembled WGS sequence"/>
</dbReference>
<dbReference type="EMBL" id="JANBUN010000470">
    <property type="protein sequence ID" value="KAJ2803508.1"/>
    <property type="molecule type" value="Genomic_DNA"/>
</dbReference>